<evidence type="ECO:0000256" key="16">
    <source>
        <dbReference type="ARBA" id="ARBA00023204"/>
    </source>
</evidence>
<sequence>MHIVYSQYSQSQDKTQYVLEEVENIFSPLDHLMVLFCMRNKMIKKSDFVSKVEEIYDDPVDINTIIDTIKSNLRGINITIEEIICEITGVAYIVFANLASYKCLTKIPSMNENEILFYKMLVECIIHSTNGCIPMADILKHRPPNIKTDGQLPLDKFIADNKFKVVDGYLCFTPQTIAELKPIFFENYSNQILKCGICSGFVFTGIPCNDCKSKYHNHCFKKISRDSEECPNCGKLMNYVNIKLN</sequence>
<dbReference type="Gene3D" id="1.10.10.10">
    <property type="entry name" value="Winged helix-like DNA-binding domain superfamily/Winged helix DNA-binding domain"/>
    <property type="match status" value="1"/>
</dbReference>
<feature type="domain" description="Phorbol-ester/DAG-type" evidence="18">
    <location>
        <begin position="181"/>
        <end position="230"/>
    </location>
</feature>
<keyword evidence="10" id="KW-0227">DNA damage</keyword>
<name>A0A1B6CGY7_9HEMI</name>
<dbReference type="PANTHER" id="PTHR20973">
    <property type="entry name" value="NON-SMC ELEMENT 1-RELATED"/>
    <property type="match status" value="1"/>
</dbReference>
<protein>
    <recommendedName>
        <fullName evidence="6">Non-structural maintenance of chromosomes element 1 homolog</fullName>
        <ecNumber evidence="5">2.3.2.27</ecNumber>
    </recommendedName>
</protein>
<evidence type="ECO:0000256" key="13">
    <source>
        <dbReference type="ARBA" id="ARBA00022833"/>
    </source>
</evidence>
<keyword evidence="7" id="KW-0158">Chromosome</keyword>
<dbReference type="InterPro" id="IPR014857">
    <property type="entry name" value="Nse1_RING_C4HC3-type"/>
</dbReference>
<dbReference type="Pfam" id="PF08746">
    <property type="entry name" value="zf-RING-like"/>
    <property type="match status" value="1"/>
</dbReference>
<dbReference type="EMBL" id="GEDC01024629">
    <property type="protein sequence ID" value="JAS12669.1"/>
    <property type="molecule type" value="Transcribed_RNA"/>
</dbReference>
<keyword evidence="16" id="KW-0234">DNA repair</keyword>
<dbReference type="AlphaFoldDB" id="A0A1B6CGY7"/>
<dbReference type="PROSITE" id="PS50081">
    <property type="entry name" value="ZF_DAG_PE_2"/>
    <property type="match status" value="1"/>
</dbReference>
<evidence type="ECO:0000256" key="15">
    <source>
        <dbReference type="ARBA" id="ARBA00023172"/>
    </source>
</evidence>
<dbReference type="EC" id="2.3.2.27" evidence="5"/>
<keyword evidence="13" id="KW-0862">Zinc</keyword>
<keyword evidence="14" id="KW-0832">Ubl conjugation</keyword>
<dbReference type="InterPro" id="IPR036388">
    <property type="entry name" value="WH-like_DNA-bd_sf"/>
</dbReference>
<evidence type="ECO:0000256" key="11">
    <source>
        <dbReference type="ARBA" id="ARBA00022771"/>
    </source>
</evidence>
<evidence type="ECO:0000256" key="5">
    <source>
        <dbReference type="ARBA" id="ARBA00012483"/>
    </source>
</evidence>
<organism evidence="19">
    <name type="scientific">Clastoptera arizonana</name>
    <name type="common">Arizona spittle bug</name>
    <dbReference type="NCBI Taxonomy" id="38151"/>
    <lineage>
        <taxon>Eukaryota</taxon>
        <taxon>Metazoa</taxon>
        <taxon>Ecdysozoa</taxon>
        <taxon>Arthropoda</taxon>
        <taxon>Hexapoda</taxon>
        <taxon>Insecta</taxon>
        <taxon>Pterygota</taxon>
        <taxon>Neoptera</taxon>
        <taxon>Paraneoptera</taxon>
        <taxon>Hemiptera</taxon>
        <taxon>Auchenorrhyncha</taxon>
        <taxon>Cercopoidea</taxon>
        <taxon>Clastopteridae</taxon>
        <taxon>Clastoptera</taxon>
    </lineage>
</organism>
<dbReference type="InterPro" id="IPR013083">
    <property type="entry name" value="Znf_RING/FYVE/PHD"/>
</dbReference>
<keyword evidence="11" id="KW-0863">Zinc-finger</keyword>
<evidence type="ECO:0000313" key="19">
    <source>
        <dbReference type="EMBL" id="JAS12669.1"/>
    </source>
</evidence>
<evidence type="ECO:0000256" key="9">
    <source>
        <dbReference type="ARBA" id="ARBA00022723"/>
    </source>
</evidence>
<evidence type="ECO:0000256" key="1">
    <source>
        <dbReference type="ARBA" id="ARBA00000900"/>
    </source>
</evidence>
<reference evidence="19" key="1">
    <citation type="submission" date="2015-12" db="EMBL/GenBank/DDBJ databases">
        <title>De novo transcriptome assembly of four potential Pierce s Disease insect vectors from Arizona vineyards.</title>
        <authorList>
            <person name="Tassone E.E."/>
        </authorList>
    </citation>
    <scope>NUCLEOTIDE SEQUENCE</scope>
</reference>
<dbReference type="InterPro" id="IPR011513">
    <property type="entry name" value="Nse1"/>
</dbReference>
<comment type="catalytic activity">
    <reaction evidence="1">
        <text>S-ubiquitinyl-[E2 ubiquitin-conjugating enzyme]-L-cysteine + [acceptor protein]-L-lysine = [E2 ubiquitin-conjugating enzyme]-L-cysteine + N(6)-ubiquitinyl-[acceptor protein]-L-lysine.</text>
        <dbReference type="EC" id="2.3.2.27"/>
    </reaction>
</comment>
<keyword evidence="12" id="KW-0833">Ubl conjugation pathway</keyword>
<evidence type="ECO:0000256" key="2">
    <source>
        <dbReference type="ARBA" id="ARBA00004123"/>
    </source>
</evidence>
<keyword evidence="9" id="KW-0479">Metal-binding</keyword>
<dbReference type="PANTHER" id="PTHR20973:SF0">
    <property type="entry name" value="NON-STRUCTURAL MAINTENANCE OF CHROMOSOMES ELEMENT 1 HOMOLOG"/>
    <property type="match status" value="1"/>
</dbReference>
<evidence type="ECO:0000256" key="12">
    <source>
        <dbReference type="ARBA" id="ARBA00022786"/>
    </source>
</evidence>
<evidence type="ECO:0000256" key="10">
    <source>
        <dbReference type="ARBA" id="ARBA00022763"/>
    </source>
</evidence>
<dbReference type="GO" id="GO:0008270">
    <property type="term" value="F:zinc ion binding"/>
    <property type="evidence" value="ECO:0007669"/>
    <property type="project" value="UniProtKB-KW"/>
</dbReference>
<keyword evidence="15" id="KW-0233">DNA recombination</keyword>
<dbReference type="GO" id="GO:0000724">
    <property type="term" value="P:double-strand break repair via homologous recombination"/>
    <property type="evidence" value="ECO:0007669"/>
    <property type="project" value="TreeGrafter"/>
</dbReference>
<proteinExistence type="inferred from homology"/>
<dbReference type="InterPro" id="IPR046349">
    <property type="entry name" value="C1-like_sf"/>
</dbReference>
<dbReference type="GO" id="GO:0061630">
    <property type="term" value="F:ubiquitin protein ligase activity"/>
    <property type="evidence" value="ECO:0007669"/>
    <property type="project" value="UniProtKB-EC"/>
</dbReference>
<evidence type="ECO:0000256" key="3">
    <source>
        <dbReference type="ARBA" id="ARBA00004286"/>
    </source>
</evidence>
<comment type="similarity">
    <text evidence="4">Belongs to the NSE1 family.</text>
</comment>
<dbReference type="SUPFAM" id="SSF57889">
    <property type="entry name" value="Cysteine-rich domain"/>
    <property type="match status" value="1"/>
</dbReference>
<evidence type="ECO:0000256" key="6">
    <source>
        <dbReference type="ARBA" id="ARBA00019422"/>
    </source>
</evidence>
<accession>A0A1B6CGY7</accession>
<keyword evidence="17" id="KW-0539">Nucleus</keyword>
<dbReference type="GO" id="GO:0030915">
    <property type="term" value="C:Smc5-Smc6 complex"/>
    <property type="evidence" value="ECO:0007669"/>
    <property type="project" value="InterPro"/>
</dbReference>
<dbReference type="Gene3D" id="3.30.40.10">
    <property type="entry name" value="Zinc/RING finger domain, C3HC4 (zinc finger)"/>
    <property type="match status" value="1"/>
</dbReference>
<evidence type="ECO:0000256" key="14">
    <source>
        <dbReference type="ARBA" id="ARBA00022843"/>
    </source>
</evidence>
<comment type="subcellular location">
    <subcellularLocation>
        <location evidence="3">Chromosome</location>
    </subcellularLocation>
    <subcellularLocation>
        <location evidence="2">Nucleus</location>
    </subcellularLocation>
</comment>
<dbReference type="GO" id="GO:0005634">
    <property type="term" value="C:nucleus"/>
    <property type="evidence" value="ECO:0007669"/>
    <property type="project" value="UniProtKB-SubCell"/>
</dbReference>
<evidence type="ECO:0000256" key="8">
    <source>
        <dbReference type="ARBA" id="ARBA00022679"/>
    </source>
</evidence>
<evidence type="ECO:0000256" key="17">
    <source>
        <dbReference type="ARBA" id="ARBA00023242"/>
    </source>
</evidence>
<evidence type="ECO:0000259" key="18">
    <source>
        <dbReference type="PROSITE" id="PS50081"/>
    </source>
</evidence>
<evidence type="ECO:0000256" key="7">
    <source>
        <dbReference type="ARBA" id="ARBA00022454"/>
    </source>
</evidence>
<dbReference type="InterPro" id="IPR002219">
    <property type="entry name" value="PKC_DAG/PE"/>
</dbReference>
<keyword evidence="8" id="KW-0808">Transferase</keyword>
<gene>
    <name evidence="19" type="ORF">g.8673</name>
</gene>
<evidence type="ECO:0000256" key="4">
    <source>
        <dbReference type="ARBA" id="ARBA00010258"/>
    </source>
</evidence>